<dbReference type="Gene3D" id="3.20.20.70">
    <property type="entry name" value="Aldolase class I"/>
    <property type="match status" value="1"/>
</dbReference>
<proteinExistence type="inferred from homology"/>
<dbReference type="InterPro" id="IPR013708">
    <property type="entry name" value="Shikimate_DH-bd_N"/>
</dbReference>
<dbReference type="Pfam" id="PF01487">
    <property type="entry name" value="DHquinase_I"/>
    <property type="match status" value="1"/>
</dbReference>
<dbReference type="EMBL" id="CAIIXF020000006">
    <property type="protein sequence ID" value="CAH1786315.1"/>
    <property type="molecule type" value="Genomic_DNA"/>
</dbReference>
<dbReference type="PANTHER" id="PTHR43622">
    <property type="entry name" value="3-DEHYDROQUINATE SYNTHASE"/>
    <property type="match status" value="1"/>
</dbReference>
<dbReference type="Pfam" id="PF08501">
    <property type="entry name" value="Shikimate_dh_N"/>
    <property type="match status" value="1"/>
</dbReference>
<evidence type="ECO:0000256" key="8">
    <source>
        <dbReference type="ARBA" id="ARBA00023027"/>
    </source>
</evidence>
<dbReference type="Pfam" id="PF01202">
    <property type="entry name" value="SKI"/>
    <property type="match status" value="1"/>
</dbReference>
<dbReference type="SUPFAM" id="SSF53223">
    <property type="entry name" value="Aminoacid dehydrogenase-like, N-terminal domain"/>
    <property type="match status" value="1"/>
</dbReference>
<evidence type="ECO:0000256" key="1">
    <source>
        <dbReference type="ARBA" id="ARBA00001911"/>
    </source>
</evidence>
<organism evidence="13 14">
    <name type="scientific">Owenia fusiformis</name>
    <name type="common">Polychaete worm</name>
    <dbReference type="NCBI Taxonomy" id="6347"/>
    <lineage>
        <taxon>Eukaryota</taxon>
        <taxon>Metazoa</taxon>
        <taxon>Spiralia</taxon>
        <taxon>Lophotrochozoa</taxon>
        <taxon>Annelida</taxon>
        <taxon>Polychaeta</taxon>
        <taxon>Sedentaria</taxon>
        <taxon>Canalipalpata</taxon>
        <taxon>Sabellida</taxon>
        <taxon>Oweniida</taxon>
        <taxon>Oweniidae</taxon>
        <taxon>Owenia</taxon>
    </lineage>
</organism>
<comment type="cofactor">
    <cofactor evidence="1">
        <name>NAD(+)</name>
        <dbReference type="ChEBI" id="CHEBI:57540"/>
    </cofactor>
</comment>
<dbReference type="Gene3D" id="3.40.50.1970">
    <property type="match status" value="1"/>
</dbReference>
<dbReference type="Pfam" id="PF24621">
    <property type="entry name" value="DHQS_C"/>
    <property type="match status" value="1"/>
</dbReference>
<accession>A0A8J1U0V3</accession>
<dbReference type="Gene3D" id="3.40.50.720">
    <property type="entry name" value="NAD(P)-binding Rossmann-like Domain"/>
    <property type="match status" value="1"/>
</dbReference>
<dbReference type="GO" id="GO:0000166">
    <property type="term" value="F:nucleotide binding"/>
    <property type="evidence" value="ECO:0007669"/>
    <property type="project" value="UniProtKB-KW"/>
</dbReference>
<dbReference type="GO" id="GO:0046872">
    <property type="term" value="F:metal ion binding"/>
    <property type="evidence" value="ECO:0007669"/>
    <property type="project" value="UniProtKB-KW"/>
</dbReference>
<sequence length="1026" mass="113295">MTVTFSALETLVDHVLEFSHIGLCIDANVQTIYVGRLSNLENKLKESGKSVQSFVVQPGEQSKCREGKSKMEDFFLKHCFPRNGSCLIAIGGGVVGDLVGFVAATYMRGIAFVQVPTTLLAMVDSSIGGKVGIDHPCGKNLLGAFYHPLLTLIDVSFAMTLPQTELSNGMAEAIKTALVADQQLWAMVKDNDINSCKDIEFLTNVVKHASSVKVDITTSDNKEQGLGKVPRQVLNFGHTIGHAIEIVSGLPHGQCVAMGIACEIMLNGANGEGLVPCMLQADIIRTLERYRLPVFIPAHLKIENIMFSLKWDKKCGKLATIKGVQKPVIIQVNKDDIIKVATQRQLTPVKEILLNGTPDTQVDNNNGTKSSSFDTVKIYQGYQPVILIGMKCSGKTTNGRFISANTGKQFIDMDEYFTTQKNITPGEWIQIHGFSSFHEQEYECLKDVIAMGTYEIIATGGGVVEHPKSRAILKAKKYVIHLKRPLSKIEADLADVTLPYKQSLSDVWEYRKSLYDDCATYVYHSRETSENVSPSALRHWLDNILQPRSVPTESFMLCFDPVDISIQPLAMSRAAIDADLVELRADLLEPLDESTLESAITGLQDLTNKPILLTFRSVSEGGAFIGDPREYINLGLRLGVEWIDIELSWTFKVDRRHARVIGSYHAITCDGIRAVVCQGLARHKPDVAKIVLPGNEDADAADTLNQLQNETRIPWIVITKGGDISSRFSRVVNKCLTPVCDPSLTLTDKGQLSIREIKAIRSTLDGTSRRKKFYLFGDKSVVNSPSPWLHNTAFEHGHIDAIYNICYDPKPTIIDKLKDGDFGGASVTIPYKLEAMSWVDAVDQCAVDIGAINTIYWHGEELRGCNTDWEAIYKILREVSPQSVVILGSGGTARAAAYACNQAAISFTVCARNVKSAEQLVSSFNGVGVLTLEALEGDHAFAESSDTMIINALPGTVKPPVNAFKEGSTWMDCSYGNPPRDKFQYIDGYKMLVLQAEGQYRKWFNDEMSIQKCYSESMNDFITYKQ</sequence>
<dbReference type="InterPro" id="IPR001381">
    <property type="entry name" value="DHquinase_I"/>
</dbReference>
<evidence type="ECO:0000256" key="9">
    <source>
        <dbReference type="ARBA" id="ARBA00023239"/>
    </source>
</evidence>
<evidence type="ECO:0000256" key="6">
    <source>
        <dbReference type="ARBA" id="ARBA00022741"/>
    </source>
</evidence>
<dbReference type="InterPro" id="IPR013785">
    <property type="entry name" value="Aldolase_TIM"/>
</dbReference>
<dbReference type="InterPro" id="IPR036291">
    <property type="entry name" value="NAD(P)-bd_dom_sf"/>
</dbReference>
<comment type="cofactor">
    <cofactor evidence="2">
        <name>Co(2+)</name>
        <dbReference type="ChEBI" id="CHEBI:48828"/>
    </cofactor>
</comment>
<comment type="caution">
    <text evidence="13">The sequence shown here is derived from an EMBL/GenBank/DDBJ whole genome shotgun (WGS) entry which is preliminary data.</text>
</comment>
<dbReference type="Gene3D" id="3.40.50.10860">
    <property type="entry name" value="Leucine Dehydrogenase, chain A, domain 1"/>
    <property type="match status" value="1"/>
</dbReference>
<dbReference type="InterPro" id="IPR050071">
    <property type="entry name" value="Dehydroquinate_synthase"/>
</dbReference>
<dbReference type="CDD" id="cd00502">
    <property type="entry name" value="DHQase_I"/>
    <property type="match status" value="1"/>
</dbReference>
<keyword evidence="7" id="KW-0862">Zinc</keyword>
<evidence type="ECO:0000256" key="5">
    <source>
        <dbReference type="ARBA" id="ARBA00022723"/>
    </source>
</evidence>
<dbReference type="PRINTS" id="PR01100">
    <property type="entry name" value="SHIKIMTKNASE"/>
</dbReference>
<dbReference type="GO" id="GO:0003856">
    <property type="term" value="F:3-dehydroquinate synthase activity"/>
    <property type="evidence" value="ECO:0007669"/>
    <property type="project" value="TreeGrafter"/>
</dbReference>
<evidence type="ECO:0000256" key="2">
    <source>
        <dbReference type="ARBA" id="ARBA00001941"/>
    </source>
</evidence>
<dbReference type="GO" id="GO:0003855">
    <property type="term" value="F:3-dehydroquinate dehydratase activity"/>
    <property type="evidence" value="ECO:0007669"/>
    <property type="project" value="InterPro"/>
</dbReference>
<dbReference type="FunFam" id="3.40.50.1970:FF:000007">
    <property type="entry name" value="Pentafunctional AROM polypeptide"/>
    <property type="match status" value="1"/>
</dbReference>
<dbReference type="GO" id="GO:0004764">
    <property type="term" value="F:shikimate 3-dehydrogenase (NADP+) activity"/>
    <property type="evidence" value="ECO:0007669"/>
    <property type="project" value="InterPro"/>
</dbReference>
<dbReference type="InterPro" id="IPR046346">
    <property type="entry name" value="Aminoacid_DH-like_N_sf"/>
</dbReference>
<dbReference type="InterPro" id="IPR031322">
    <property type="entry name" value="Shikimate/glucono_kinase"/>
</dbReference>
<keyword evidence="4" id="KW-0963">Cytoplasm</keyword>
<gene>
    <name evidence="13" type="ORF">OFUS_LOCUS12231</name>
</gene>
<dbReference type="HAMAP" id="MF_00109">
    <property type="entry name" value="Shikimate_kinase"/>
    <property type="match status" value="1"/>
</dbReference>
<evidence type="ECO:0000259" key="11">
    <source>
        <dbReference type="Pfam" id="PF08501"/>
    </source>
</evidence>
<keyword evidence="14" id="KW-1185">Reference proteome</keyword>
<evidence type="ECO:0000256" key="4">
    <source>
        <dbReference type="ARBA" id="ARBA00022490"/>
    </source>
</evidence>
<dbReference type="SUPFAM" id="SSF51569">
    <property type="entry name" value="Aldolase"/>
    <property type="match status" value="1"/>
</dbReference>
<evidence type="ECO:0000259" key="12">
    <source>
        <dbReference type="Pfam" id="PF24621"/>
    </source>
</evidence>
<evidence type="ECO:0000256" key="7">
    <source>
        <dbReference type="ARBA" id="ARBA00022833"/>
    </source>
</evidence>
<dbReference type="CDD" id="cd08195">
    <property type="entry name" value="DHQS"/>
    <property type="match status" value="1"/>
</dbReference>
<name>A0A8J1U0V3_OWEFU</name>
<keyword evidence="6" id="KW-0547">Nucleotide-binding</keyword>
<dbReference type="Gene3D" id="1.20.1090.10">
    <property type="entry name" value="Dehydroquinate synthase-like - alpha domain"/>
    <property type="match status" value="1"/>
</dbReference>
<feature type="domain" description="Shikimate dehydrogenase substrate binding N-terminal" evidence="11">
    <location>
        <begin position="780"/>
        <end position="855"/>
    </location>
</feature>
<feature type="domain" description="3-dehydroquinate synthase C-terminal" evidence="12">
    <location>
        <begin position="169"/>
        <end position="314"/>
    </location>
</feature>
<keyword evidence="9" id="KW-0456">Lyase</keyword>
<evidence type="ECO:0000313" key="13">
    <source>
        <dbReference type="EMBL" id="CAH1786315.1"/>
    </source>
</evidence>
<dbReference type="OrthoDB" id="10066050at2759"/>
<dbReference type="Proteomes" id="UP000749559">
    <property type="component" value="Unassembled WGS sequence"/>
</dbReference>
<dbReference type="InterPro" id="IPR030960">
    <property type="entry name" value="DHQS/DOIS_N"/>
</dbReference>
<dbReference type="AlphaFoldDB" id="A0A8J1U0V3"/>
<keyword evidence="8" id="KW-0520">NAD</keyword>
<dbReference type="SUPFAM" id="SSF52540">
    <property type="entry name" value="P-loop containing nucleoside triphosphate hydrolases"/>
    <property type="match status" value="1"/>
</dbReference>
<reference evidence="13" key="1">
    <citation type="submission" date="2022-03" db="EMBL/GenBank/DDBJ databases">
        <authorList>
            <person name="Martin C."/>
        </authorList>
    </citation>
    <scope>NUCLEOTIDE SEQUENCE</scope>
</reference>
<dbReference type="InterPro" id="IPR027417">
    <property type="entry name" value="P-loop_NTPase"/>
</dbReference>
<dbReference type="SUPFAM" id="SSF56796">
    <property type="entry name" value="Dehydroquinate synthase-like"/>
    <property type="match status" value="1"/>
</dbReference>
<dbReference type="SUPFAM" id="SSF51735">
    <property type="entry name" value="NAD(P)-binding Rossmann-fold domains"/>
    <property type="match status" value="1"/>
</dbReference>
<protein>
    <submittedName>
        <fullName evidence="13">Uncharacterized protein</fullName>
    </submittedName>
</protein>
<evidence type="ECO:0000313" key="14">
    <source>
        <dbReference type="Proteomes" id="UP000749559"/>
    </source>
</evidence>
<evidence type="ECO:0000259" key="10">
    <source>
        <dbReference type="Pfam" id="PF01761"/>
    </source>
</evidence>
<dbReference type="InterPro" id="IPR056179">
    <property type="entry name" value="DHQS_C"/>
</dbReference>
<dbReference type="InterPro" id="IPR000623">
    <property type="entry name" value="Shikimate_kinase/TSH1"/>
</dbReference>
<evidence type="ECO:0000256" key="3">
    <source>
        <dbReference type="ARBA" id="ARBA00001947"/>
    </source>
</evidence>
<keyword evidence="5" id="KW-0479">Metal-binding</keyword>
<feature type="domain" description="3-dehydroquinate synthase N-terminal" evidence="10">
    <location>
        <begin position="54"/>
        <end position="167"/>
    </location>
</feature>
<dbReference type="Gene3D" id="3.40.50.300">
    <property type="entry name" value="P-loop containing nucleotide triphosphate hydrolases"/>
    <property type="match status" value="1"/>
</dbReference>
<comment type="cofactor">
    <cofactor evidence="3">
        <name>Zn(2+)</name>
        <dbReference type="ChEBI" id="CHEBI:29105"/>
    </cofactor>
</comment>
<dbReference type="PANTHER" id="PTHR43622:SF1">
    <property type="entry name" value="3-DEHYDROQUINATE SYNTHASE"/>
    <property type="match status" value="1"/>
</dbReference>
<dbReference type="Pfam" id="PF01761">
    <property type="entry name" value="DHQ_synthase"/>
    <property type="match status" value="1"/>
</dbReference>